<protein>
    <submittedName>
        <fullName evidence="2">3-oxoacyl-[acyl-carrier-protein] reductase FabG</fullName>
        <ecNumber evidence="2">1.1.1.100</ecNumber>
    </submittedName>
</protein>
<keyword evidence="2" id="KW-0560">Oxidoreductase</keyword>
<dbReference type="EMBL" id="CP036434">
    <property type="protein sequence ID" value="QDV07068.1"/>
    <property type="molecule type" value="Genomic_DNA"/>
</dbReference>
<dbReference type="GO" id="GO:0004316">
    <property type="term" value="F:3-oxoacyl-[acyl-carrier-protein] reductase (NADPH) activity"/>
    <property type="evidence" value="ECO:0007669"/>
    <property type="project" value="UniProtKB-EC"/>
</dbReference>
<sequence length="255" mass="28006">MSPKPLVSLEGRVALVTGSTTGLGKSIAARLADAGAKVAMNYANNTERAEAAFETFRKNGGEGALFRGDVTDEADVPRLIEEIKKTLGPVDVVVCNATPDQPQKPIEQYDWAFHQQMIDFFVKSPFLLARAVLPHMKKQRWGRFLNIGSEVFDKGLPNFSPYVAAKGAQRGWTRSMANELAPYQITVNMVSPGWIPVERHENDPEEAKRGYLRMIPLQRWGVPDDIGHAVAFMCSEQAGFVTGQTLVVNGGMTVS</sequence>
<dbReference type="Proteomes" id="UP000320390">
    <property type="component" value="Chromosome"/>
</dbReference>
<evidence type="ECO:0000313" key="3">
    <source>
        <dbReference type="Proteomes" id="UP000320390"/>
    </source>
</evidence>
<dbReference type="Gene3D" id="3.40.50.720">
    <property type="entry name" value="NAD(P)-binding Rossmann-like Domain"/>
    <property type="match status" value="1"/>
</dbReference>
<name>A0A518ESJ6_9BACT</name>
<dbReference type="EC" id="1.1.1.100" evidence="2"/>
<dbReference type="PANTHER" id="PTHR42879">
    <property type="entry name" value="3-OXOACYL-(ACYL-CARRIER-PROTEIN) REDUCTASE"/>
    <property type="match status" value="1"/>
</dbReference>
<accession>A0A518ESJ6</accession>
<dbReference type="FunFam" id="3.40.50.720:FF:000084">
    <property type="entry name" value="Short-chain dehydrogenase reductase"/>
    <property type="match status" value="1"/>
</dbReference>
<organism evidence="2 3">
    <name type="scientific">Saltatorellus ferox</name>
    <dbReference type="NCBI Taxonomy" id="2528018"/>
    <lineage>
        <taxon>Bacteria</taxon>
        <taxon>Pseudomonadati</taxon>
        <taxon>Planctomycetota</taxon>
        <taxon>Planctomycetia</taxon>
        <taxon>Planctomycetia incertae sedis</taxon>
        <taxon>Saltatorellus</taxon>
    </lineage>
</organism>
<dbReference type="PRINTS" id="PR00080">
    <property type="entry name" value="SDRFAMILY"/>
</dbReference>
<keyword evidence="3" id="KW-1185">Reference proteome</keyword>
<dbReference type="RefSeq" id="WP_145197806.1">
    <property type="nucleotide sequence ID" value="NZ_CP036434.1"/>
</dbReference>
<dbReference type="InterPro" id="IPR002347">
    <property type="entry name" value="SDR_fam"/>
</dbReference>
<reference evidence="2 3" key="1">
    <citation type="submission" date="2019-02" db="EMBL/GenBank/DDBJ databases">
        <title>Deep-cultivation of Planctomycetes and their phenomic and genomic characterization uncovers novel biology.</title>
        <authorList>
            <person name="Wiegand S."/>
            <person name="Jogler M."/>
            <person name="Boedeker C."/>
            <person name="Pinto D."/>
            <person name="Vollmers J."/>
            <person name="Rivas-Marin E."/>
            <person name="Kohn T."/>
            <person name="Peeters S.H."/>
            <person name="Heuer A."/>
            <person name="Rast P."/>
            <person name="Oberbeckmann S."/>
            <person name="Bunk B."/>
            <person name="Jeske O."/>
            <person name="Meyerdierks A."/>
            <person name="Storesund J.E."/>
            <person name="Kallscheuer N."/>
            <person name="Luecker S."/>
            <person name="Lage O.M."/>
            <person name="Pohl T."/>
            <person name="Merkel B.J."/>
            <person name="Hornburger P."/>
            <person name="Mueller R.-W."/>
            <person name="Bruemmer F."/>
            <person name="Labrenz M."/>
            <person name="Spormann A.M."/>
            <person name="Op den Camp H."/>
            <person name="Overmann J."/>
            <person name="Amann R."/>
            <person name="Jetten M.S.M."/>
            <person name="Mascher T."/>
            <person name="Medema M.H."/>
            <person name="Devos D.P."/>
            <person name="Kaster A.-K."/>
            <person name="Ovreas L."/>
            <person name="Rohde M."/>
            <person name="Galperin M.Y."/>
            <person name="Jogler C."/>
        </authorList>
    </citation>
    <scope>NUCLEOTIDE SEQUENCE [LARGE SCALE GENOMIC DNA]</scope>
    <source>
        <strain evidence="2 3">Poly30</strain>
    </source>
</reference>
<dbReference type="InterPro" id="IPR036291">
    <property type="entry name" value="NAD(P)-bd_dom_sf"/>
</dbReference>
<dbReference type="SUPFAM" id="SSF51735">
    <property type="entry name" value="NAD(P)-binding Rossmann-fold domains"/>
    <property type="match status" value="1"/>
</dbReference>
<evidence type="ECO:0000313" key="2">
    <source>
        <dbReference type="EMBL" id="QDV07068.1"/>
    </source>
</evidence>
<proteinExistence type="inferred from homology"/>
<comment type="similarity">
    <text evidence="1">Belongs to the short-chain dehydrogenases/reductases (SDR) family.</text>
</comment>
<dbReference type="OrthoDB" id="9803333at2"/>
<dbReference type="InterPro" id="IPR050259">
    <property type="entry name" value="SDR"/>
</dbReference>
<dbReference type="AlphaFoldDB" id="A0A518ESJ6"/>
<gene>
    <name evidence="2" type="primary">fabG_4</name>
    <name evidence="2" type="ORF">Poly30_25870</name>
</gene>
<dbReference type="Pfam" id="PF13561">
    <property type="entry name" value="adh_short_C2"/>
    <property type="match status" value="1"/>
</dbReference>
<dbReference type="PRINTS" id="PR00081">
    <property type="entry name" value="GDHRDH"/>
</dbReference>
<evidence type="ECO:0000256" key="1">
    <source>
        <dbReference type="ARBA" id="ARBA00006484"/>
    </source>
</evidence>